<evidence type="ECO:0000256" key="1">
    <source>
        <dbReference type="SAM" id="SignalP"/>
    </source>
</evidence>
<protein>
    <submittedName>
        <fullName evidence="2">CSON008574 protein</fullName>
    </submittedName>
</protein>
<gene>
    <name evidence="2" type="primary">CSON008574</name>
</gene>
<feature type="signal peptide" evidence="1">
    <location>
        <begin position="1"/>
        <end position="17"/>
    </location>
</feature>
<proteinExistence type="predicted"/>
<evidence type="ECO:0000313" key="2">
    <source>
        <dbReference type="EMBL" id="SSX34786.1"/>
    </source>
</evidence>
<feature type="chain" id="PRO_5016268136" evidence="1">
    <location>
        <begin position="18"/>
        <end position="273"/>
    </location>
</feature>
<dbReference type="Pfam" id="PF07841">
    <property type="entry name" value="DM4_12"/>
    <property type="match status" value="1"/>
</dbReference>
<reference evidence="2" key="1">
    <citation type="submission" date="2018-07" db="EMBL/GenBank/DDBJ databases">
        <authorList>
            <person name="Quirk P.G."/>
            <person name="Krulwich T.A."/>
        </authorList>
    </citation>
    <scope>NUCLEOTIDE SEQUENCE</scope>
</reference>
<dbReference type="VEuPathDB" id="VectorBase:CSON008574"/>
<sequence>MLLFTFIIFICLKCVKAHATYFNGNLSFCENEVYHFRNRQFRGFEFNEANSGRQPRLFSVSTEDKDVNVRMEFAVPFVTIPTKRTIDGLQSAAYSIIEGKIPKPEFNLRAMTLIGLLTLTFSTLGTAIKMVNQKLYEAGKAPNFFRSDLSENTQSNNGQEYFNIPNLFEMFDKTLAKYNIDSVSCIQRTICVRIKESRTRIMKNRILASKLDTIIEGVSRTEWILNFIAETAIADAVKVAQRNENCDLAFPTCSVNLKFFYGGIQKMVNKFIS</sequence>
<accession>A0A336MX15</accession>
<dbReference type="InterPro" id="IPR006631">
    <property type="entry name" value="DM4_12"/>
</dbReference>
<organism evidence="2">
    <name type="scientific">Culicoides sonorensis</name>
    <name type="common">Biting midge</name>
    <dbReference type="NCBI Taxonomy" id="179676"/>
    <lineage>
        <taxon>Eukaryota</taxon>
        <taxon>Metazoa</taxon>
        <taxon>Ecdysozoa</taxon>
        <taxon>Arthropoda</taxon>
        <taxon>Hexapoda</taxon>
        <taxon>Insecta</taxon>
        <taxon>Pterygota</taxon>
        <taxon>Neoptera</taxon>
        <taxon>Endopterygota</taxon>
        <taxon>Diptera</taxon>
        <taxon>Nematocera</taxon>
        <taxon>Chironomoidea</taxon>
        <taxon>Ceratopogonidae</taxon>
        <taxon>Ceratopogoninae</taxon>
        <taxon>Culicoides</taxon>
        <taxon>Monoculicoides</taxon>
    </lineage>
</organism>
<dbReference type="OMA" id="HTYRSCK"/>
<dbReference type="EMBL" id="UFQT01003238">
    <property type="protein sequence ID" value="SSX34786.1"/>
    <property type="molecule type" value="Genomic_DNA"/>
</dbReference>
<keyword evidence="1" id="KW-0732">Signal</keyword>
<name>A0A336MX15_CULSO</name>
<dbReference type="AlphaFoldDB" id="A0A336MX15"/>